<dbReference type="PROSITE" id="PS51471">
    <property type="entry name" value="FE2OG_OXY"/>
    <property type="match status" value="1"/>
</dbReference>
<accession>A0A369AH03</accession>
<evidence type="ECO:0000256" key="1">
    <source>
        <dbReference type="ARBA" id="ARBA00001954"/>
    </source>
</evidence>
<evidence type="ECO:0000256" key="9">
    <source>
        <dbReference type="ARBA" id="ARBA00023004"/>
    </source>
</evidence>
<evidence type="ECO:0000256" key="11">
    <source>
        <dbReference type="ARBA" id="ARBA00031282"/>
    </source>
</evidence>
<dbReference type="GO" id="GO:0009693">
    <property type="term" value="P:ethylene biosynthetic process"/>
    <property type="evidence" value="ECO:0007669"/>
    <property type="project" value="UniProtKB-KW"/>
</dbReference>
<dbReference type="EMBL" id="QPJQ01000009">
    <property type="protein sequence ID" value="RCX06714.1"/>
    <property type="molecule type" value="Genomic_DNA"/>
</dbReference>
<evidence type="ECO:0000256" key="13">
    <source>
        <dbReference type="ARBA" id="ARBA00049359"/>
    </source>
</evidence>
<evidence type="ECO:0000256" key="7">
    <source>
        <dbReference type="ARBA" id="ARBA00022723"/>
    </source>
</evidence>
<dbReference type="FunFam" id="2.60.120.330:FF:000006">
    <property type="entry name" value="2-oxoglutarate-Fe(II) type oxidoreductase hxnY"/>
    <property type="match status" value="1"/>
</dbReference>
<dbReference type="EC" id="1.13.12.19" evidence="4"/>
<dbReference type="SUPFAM" id="SSF51197">
    <property type="entry name" value="Clavaminate synthase-like"/>
    <property type="match status" value="1"/>
</dbReference>
<name>A0A369AH03_9GAMM</name>
<evidence type="ECO:0000313" key="16">
    <source>
        <dbReference type="EMBL" id="RCX06714.1"/>
    </source>
</evidence>
<evidence type="ECO:0000256" key="14">
    <source>
        <dbReference type="RuleBase" id="RU003682"/>
    </source>
</evidence>
<evidence type="ECO:0000256" key="6">
    <source>
        <dbReference type="ARBA" id="ARBA00022666"/>
    </source>
</evidence>
<evidence type="ECO:0000259" key="15">
    <source>
        <dbReference type="PROSITE" id="PS51471"/>
    </source>
</evidence>
<dbReference type="Pfam" id="PF14226">
    <property type="entry name" value="DIOX_N"/>
    <property type="match status" value="1"/>
</dbReference>
<dbReference type="InterPro" id="IPR050231">
    <property type="entry name" value="Iron_ascorbate_oxido_reductase"/>
</dbReference>
<evidence type="ECO:0000256" key="2">
    <source>
        <dbReference type="ARBA" id="ARBA00004767"/>
    </source>
</evidence>
<dbReference type="EC" id="1.14.20.7" evidence="3"/>
<dbReference type="PRINTS" id="PR00682">
    <property type="entry name" value="IPNSYNTHASE"/>
</dbReference>
<dbReference type="AlphaFoldDB" id="A0A369AH03"/>
<dbReference type="GO" id="GO:0046872">
    <property type="term" value="F:metal ion binding"/>
    <property type="evidence" value="ECO:0007669"/>
    <property type="project" value="UniProtKB-KW"/>
</dbReference>
<keyword evidence="9 14" id="KW-0408">Iron</keyword>
<evidence type="ECO:0000256" key="10">
    <source>
        <dbReference type="ARBA" id="ARBA00031011"/>
    </source>
</evidence>
<evidence type="ECO:0000256" key="8">
    <source>
        <dbReference type="ARBA" id="ARBA00023002"/>
    </source>
</evidence>
<dbReference type="GO" id="GO:0102276">
    <property type="term" value="F:2-oxoglutarate oxygenase/decarboxylase (ethylene-forming) activity"/>
    <property type="evidence" value="ECO:0007669"/>
    <property type="project" value="UniProtKB-EC"/>
</dbReference>
<keyword evidence="8 14" id="KW-0560">Oxidoreductase</keyword>
<sequence>MKSQNTTSTTLPIINLSGYQQASKNQKQELSAKIGEACREFGFFYITGHDIEESLQTRLFSESSKFFDLPSKNKLKIDKKFSKANRGYEPLKDQTLEAGTPPDLKEGFYIGFDHSPEHPMVKANKFNFGQNQWPTELPNLKPVAIDYLKTMTSLCEELMSLIALSLNLPDDYFHDFCHDPLATLRLLHYPPQPVNPEENEKGCGAHTDFGGLTLLLQDENGGLQVWSHKTDDWIDAPPIKGSYVVNIGDMIARWTNDQYSSTLHRVINKSGNERYSIPFFFSGHLDHEVKCIPTCLPENERPKYPPTTVEKHMIEMYQKTYGDK</sequence>
<evidence type="ECO:0000256" key="3">
    <source>
        <dbReference type="ARBA" id="ARBA00012293"/>
    </source>
</evidence>
<keyword evidence="6" id="KW-0266">Ethylene biosynthesis</keyword>
<organism evidence="16 17">
    <name type="scientific">Marinomonas foliarum</name>
    <dbReference type="NCBI Taxonomy" id="491950"/>
    <lineage>
        <taxon>Bacteria</taxon>
        <taxon>Pseudomonadati</taxon>
        <taxon>Pseudomonadota</taxon>
        <taxon>Gammaproteobacteria</taxon>
        <taxon>Oceanospirillales</taxon>
        <taxon>Oceanospirillaceae</taxon>
        <taxon>Marinomonas</taxon>
    </lineage>
</organism>
<evidence type="ECO:0000256" key="5">
    <source>
        <dbReference type="ARBA" id="ARBA00019045"/>
    </source>
</evidence>
<dbReference type="InterPro" id="IPR005123">
    <property type="entry name" value="Oxoglu/Fe-dep_dioxygenase_dom"/>
</dbReference>
<dbReference type="InterPro" id="IPR027443">
    <property type="entry name" value="IPNS-like_sf"/>
</dbReference>
<comment type="catalytic activity">
    <reaction evidence="13">
        <text>L-arginine + 2-oxoglutarate + O2 = guanidine + L-glutamate 5-semialdehyde + succinate + CO2</text>
        <dbReference type="Rhea" id="RHEA:31535"/>
        <dbReference type="ChEBI" id="CHEBI:15379"/>
        <dbReference type="ChEBI" id="CHEBI:16526"/>
        <dbReference type="ChEBI" id="CHEBI:16810"/>
        <dbReference type="ChEBI" id="CHEBI:30031"/>
        <dbReference type="ChEBI" id="CHEBI:30087"/>
        <dbReference type="ChEBI" id="CHEBI:32682"/>
        <dbReference type="ChEBI" id="CHEBI:58066"/>
        <dbReference type="EC" id="1.14.20.7"/>
    </reaction>
</comment>
<protein>
    <recommendedName>
        <fullName evidence="5">2-oxoglutarate-dependent ethylene/succinate-forming enzyme</fullName>
        <ecNumber evidence="4">1.13.12.19</ecNumber>
        <ecNumber evidence="3">1.14.20.7</ecNumber>
    </recommendedName>
    <alternativeName>
        <fullName evidence="10">2-oxoglutarate dioxygenase (ethylene-forming)</fullName>
    </alternativeName>
    <alternativeName>
        <fullName evidence="11">2-oxoglutarate/L-arginine monooxygenase/decarboxylase (succinate-forming)</fullName>
    </alternativeName>
</protein>
<comment type="caution">
    <text evidence="16">The sequence shown here is derived from an EMBL/GenBank/DDBJ whole genome shotgun (WGS) entry which is preliminary data.</text>
</comment>
<comment type="catalytic activity">
    <reaction evidence="12">
        <text>2-oxoglutarate + O2 + 2 H(+) = ethene + 3 CO2 + H2O</text>
        <dbReference type="Rhea" id="RHEA:31523"/>
        <dbReference type="ChEBI" id="CHEBI:15377"/>
        <dbReference type="ChEBI" id="CHEBI:15378"/>
        <dbReference type="ChEBI" id="CHEBI:15379"/>
        <dbReference type="ChEBI" id="CHEBI:16526"/>
        <dbReference type="ChEBI" id="CHEBI:16810"/>
        <dbReference type="ChEBI" id="CHEBI:18153"/>
        <dbReference type="EC" id="1.13.12.19"/>
    </reaction>
</comment>
<dbReference type="PANTHER" id="PTHR47990">
    <property type="entry name" value="2-OXOGLUTARATE (2OG) AND FE(II)-DEPENDENT OXYGENASE SUPERFAMILY PROTEIN-RELATED"/>
    <property type="match status" value="1"/>
</dbReference>
<comment type="similarity">
    <text evidence="14">Belongs to the iron/ascorbate-dependent oxidoreductase family.</text>
</comment>
<evidence type="ECO:0000313" key="17">
    <source>
        <dbReference type="Proteomes" id="UP000253506"/>
    </source>
</evidence>
<gene>
    <name evidence="16" type="ORF">DFP77_109110</name>
</gene>
<dbReference type="InterPro" id="IPR044861">
    <property type="entry name" value="IPNS-like_FE2OG_OXY"/>
</dbReference>
<keyword evidence="16" id="KW-0223">Dioxygenase</keyword>
<reference evidence="16 17" key="1">
    <citation type="submission" date="2018-07" db="EMBL/GenBank/DDBJ databases">
        <title>Genomic Encyclopedia of Type Strains, Phase III (KMG-III): the genomes of soil and plant-associated and newly described type strains.</title>
        <authorList>
            <person name="Whitman W."/>
        </authorList>
    </citation>
    <scope>NUCLEOTIDE SEQUENCE [LARGE SCALE GENOMIC DNA]</scope>
    <source>
        <strain evidence="16 17">CECT 7731</strain>
    </source>
</reference>
<keyword evidence="7 14" id="KW-0479">Metal-binding</keyword>
<evidence type="ECO:0000256" key="12">
    <source>
        <dbReference type="ARBA" id="ARBA00047725"/>
    </source>
</evidence>
<evidence type="ECO:0000256" key="4">
    <source>
        <dbReference type="ARBA" id="ARBA00012531"/>
    </source>
</evidence>
<dbReference type="Gene3D" id="2.60.120.330">
    <property type="entry name" value="B-lactam Antibiotic, Isopenicillin N Synthase, Chain"/>
    <property type="match status" value="1"/>
</dbReference>
<comment type="pathway">
    <text evidence="2">Alkene biosynthesis; ethylene biosynthesis via 2-oxoglutarate.</text>
</comment>
<dbReference type="Pfam" id="PF03171">
    <property type="entry name" value="2OG-FeII_Oxy"/>
    <property type="match status" value="1"/>
</dbReference>
<feature type="domain" description="Fe2OG dioxygenase" evidence="15">
    <location>
        <begin position="180"/>
        <end position="283"/>
    </location>
</feature>
<proteinExistence type="inferred from homology"/>
<dbReference type="InterPro" id="IPR026992">
    <property type="entry name" value="DIOX_N"/>
</dbReference>
<dbReference type="OrthoDB" id="21825at2"/>
<dbReference type="GO" id="GO:0051213">
    <property type="term" value="F:dioxygenase activity"/>
    <property type="evidence" value="ECO:0007669"/>
    <property type="project" value="UniProtKB-KW"/>
</dbReference>
<dbReference type="RefSeq" id="WP_114411569.1">
    <property type="nucleotide sequence ID" value="NZ_JBQDNF010000023.1"/>
</dbReference>
<dbReference type="Proteomes" id="UP000253506">
    <property type="component" value="Unassembled WGS sequence"/>
</dbReference>
<comment type="cofactor">
    <cofactor evidence="1">
        <name>Fe(2+)</name>
        <dbReference type="ChEBI" id="CHEBI:29033"/>
    </cofactor>
</comment>